<gene>
    <name evidence="3" type="ORF">B2M23_07380</name>
</gene>
<dbReference type="InterPro" id="IPR028098">
    <property type="entry name" value="Glyco_trans_4-like_N"/>
</dbReference>
<sequence>MKILLVMDQFDHTNNGTTMSAVRFAESLKKHGHEVRIVSTGKESPDKYMVRSYHFPPVVKQIIQNQGMTLAKPSREVLKKAIIWADIVHFLMPFPLSIQGAKIARELSVPATAAFHVQPENITYTLKINKVEKINTALYQGFKNIFYNQFSHIHCPSNFIAEELRKNGYTAKLHVISNGVDPDFYFRKIDKIPLLRGKFVILMVGRLANEKRQDLLIEAAGLSKYRDQICLILAGQGPKKKFYEKAGEKLPNKVLIDFFDKEKLRDIIAMSDLYVHTADAESEAISCIEAFCSGLVPVISNSPKSATSQFALNNRCLFNAGDPYDLAAKIDYFIEHPKEKRLLEKEYAVYGKQYNIEDCVYEMEEMFKEAIDEYDTIRG</sequence>
<dbReference type="InterPro" id="IPR001296">
    <property type="entry name" value="Glyco_trans_1"/>
</dbReference>
<dbReference type="RefSeq" id="WP_038353049.1">
    <property type="nucleotide sequence ID" value="NZ_CP019962.1"/>
</dbReference>
<dbReference type="EMBL" id="CP019962">
    <property type="protein sequence ID" value="ARD65372.1"/>
    <property type="molecule type" value="Genomic_DNA"/>
</dbReference>
<dbReference type="KEGG" id="elim:B2M23_07380"/>
<feature type="domain" description="Glycosyl transferase family 1" evidence="1">
    <location>
        <begin position="193"/>
        <end position="341"/>
    </location>
</feature>
<evidence type="ECO:0000313" key="4">
    <source>
        <dbReference type="Proteomes" id="UP000192391"/>
    </source>
</evidence>
<protein>
    <submittedName>
        <fullName evidence="3">Glycosyltransferase</fullName>
    </submittedName>
</protein>
<dbReference type="SUPFAM" id="SSF53756">
    <property type="entry name" value="UDP-Glycosyltransferase/glycogen phosphorylase"/>
    <property type="match status" value="1"/>
</dbReference>
<dbReference type="GO" id="GO:0016757">
    <property type="term" value="F:glycosyltransferase activity"/>
    <property type="evidence" value="ECO:0007669"/>
    <property type="project" value="InterPro"/>
</dbReference>
<dbReference type="AlphaFoldDB" id="A0AAC9QTJ1"/>
<evidence type="ECO:0000259" key="1">
    <source>
        <dbReference type="Pfam" id="PF00534"/>
    </source>
</evidence>
<organism evidence="3 4">
    <name type="scientific">Eubacterium limosum</name>
    <dbReference type="NCBI Taxonomy" id="1736"/>
    <lineage>
        <taxon>Bacteria</taxon>
        <taxon>Bacillati</taxon>
        <taxon>Bacillota</taxon>
        <taxon>Clostridia</taxon>
        <taxon>Eubacteriales</taxon>
        <taxon>Eubacteriaceae</taxon>
        <taxon>Eubacterium</taxon>
    </lineage>
</organism>
<name>A0AAC9QTJ1_EUBLI</name>
<reference evidence="4" key="1">
    <citation type="journal article" date="2017" name="Sci. Rep.">
        <title>Determination of the Genome and Primary Transcriptome of Syngas Fermenting Eubacterium limosum ATCC 8486.</title>
        <authorList>
            <person name="Song Y."/>
            <person name="Shin J."/>
            <person name="Jeong Y."/>
            <person name="Jin S."/>
            <person name="Lee J.K."/>
            <person name="Kim D.R."/>
            <person name="Kim S.C."/>
            <person name="Cho S."/>
            <person name="Cho B.K."/>
        </authorList>
    </citation>
    <scope>NUCLEOTIDE SEQUENCE [LARGE SCALE GENOMIC DNA]</scope>
    <source>
        <strain evidence="4">ATCC 8486</strain>
    </source>
</reference>
<dbReference type="InterPro" id="IPR050194">
    <property type="entry name" value="Glycosyltransferase_grp1"/>
</dbReference>
<dbReference type="Proteomes" id="UP000192391">
    <property type="component" value="Chromosome"/>
</dbReference>
<proteinExistence type="predicted"/>
<evidence type="ECO:0000259" key="2">
    <source>
        <dbReference type="Pfam" id="PF13439"/>
    </source>
</evidence>
<dbReference type="PANTHER" id="PTHR45947">
    <property type="entry name" value="SULFOQUINOVOSYL TRANSFERASE SQD2"/>
    <property type="match status" value="1"/>
</dbReference>
<feature type="domain" description="Glycosyltransferase subfamily 4-like N-terminal" evidence="2">
    <location>
        <begin position="15"/>
        <end position="183"/>
    </location>
</feature>
<dbReference type="Pfam" id="PF00534">
    <property type="entry name" value="Glycos_transf_1"/>
    <property type="match status" value="1"/>
</dbReference>
<dbReference type="Gene3D" id="3.40.50.2000">
    <property type="entry name" value="Glycogen Phosphorylase B"/>
    <property type="match status" value="2"/>
</dbReference>
<dbReference type="PANTHER" id="PTHR45947:SF3">
    <property type="entry name" value="SULFOQUINOVOSYL TRANSFERASE SQD2"/>
    <property type="match status" value="1"/>
</dbReference>
<evidence type="ECO:0000313" key="3">
    <source>
        <dbReference type="EMBL" id="ARD65372.1"/>
    </source>
</evidence>
<dbReference type="Pfam" id="PF13439">
    <property type="entry name" value="Glyco_transf_4"/>
    <property type="match status" value="1"/>
</dbReference>
<accession>A0AAC9QTJ1</accession>